<keyword evidence="2" id="KW-1185">Reference proteome</keyword>
<dbReference type="AlphaFoldDB" id="A0A067QZC5"/>
<sequence>MASSSGSKGRGRREDSIEASIRELDTCIPCPCMTPSIKLAYYVTEEHGCTWRCTRHRPVGFMSFIILLNQLCMYTRKHNCEMRCTEFSTEACRLSQRQQKRMKNSVHCTCKIINFKSLDYQVNVILCT</sequence>
<protein>
    <submittedName>
        <fullName evidence="1">Uncharacterized protein</fullName>
    </submittedName>
</protein>
<evidence type="ECO:0000313" key="1">
    <source>
        <dbReference type="EMBL" id="KDR11713.1"/>
    </source>
</evidence>
<dbReference type="Proteomes" id="UP000027135">
    <property type="component" value="Unassembled WGS sequence"/>
</dbReference>
<reference evidence="1 2" key="1">
    <citation type="journal article" date="2014" name="Nat. Commun.">
        <title>Molecular traces of alternative social organization in a termite genome.</title>
        <authorList>
            <person name="Terrapon N."/>
            <person name="Li C."/>
            <person name="Robertson H.M."/>
            <person name="Ji L."/>
            <person name="Meng X."/>
            <person name="Booth W."/>
            <person name="Chen Z."/>
            <person name="Childers C.P."/>
            <person name="Glastad K.M."/>
            <person name="Gokhale K."/>
            <person name="Gowin J."/>
            <person name="Gronenberg W."/>
            <person name="Hermansen R.A."/>
            <person name="Hu H."/>
            <person name="Hunt B.G."/>
            <person name="Huylmans A.K."/>
            <person name="Khalil S.M."/>
            <person name="Mitchell R.D."/>
            <person name="Munoz-Torres M.C."/>
            <person name="Mustard J.A."/>
            <person name="Pan H."/>
            <person name="Reese J.T."/>
            <person name="Scharf M.E."/>
            <person name="Sun F."/>
            <person name="Vogel H."/>
            <person name="Xiao J."/>
            <person name="Yang W."/>
            <person name="Yang Z."/>
            <person name="Yang Z."/>
            <person name="Zhou J."/>
            <person name="Zhu J."/>
            <person name="Brent C.S."/>
            <person name="Elsik C.G."/>
            <person name="Goodisman M.A."/>
            <person name="Liberles D.A."/>
            <person name="Roe R.M."/>
            <person name="Vargo E.L."/>
            <person name="Vilcinskas A."/>
            <person name="Wang J."/>
            <person name="Bornberg-Bauer E."/>
            <person name="Korb J."/>
            <person name="Zhang G."/>
            <person name="Liebig J."/>
        </authorList>
    </citation>
    <scope>NUCLEOTIDE SEQUENCE [LARGE SCALE GENOMIC DNA]</scope>
    <source>
        <tissue evidence="1">Whole organism</tissue>
    </source>
</reference>
<proteinExistence type="predicted"/>
<dbReference type="EMBL" id="KK853078">
    <property type="protein sequence ID" value="KDR11713.1"/>
    <property type="molecule type" value="Genomic_DNA"/>
</dbReference>
<evidence type="ECO:0000313" key="2">
    <source>
        <dbReference type="Proteomes" id="UP000027135"/>
    </source>
</evidence>
<gene>
    <name evidence="1" type="ORF">L798_14273</name>
</gene>
<name>A0A067QZC5_ZOONE</name>
<accession>A0A067QZC5</accession>
<dbReference type="InParanoid" id="A0A067QZC5"/>
<organism evidence="1 2">
    <name type="scientific">Zootermopsis nevadensis</name>
    <name type="common">Dampwood termite</name>
    <dbReference type="NCBI Taxonomy" id="136037"/>
    <lineage>
        <taxon>Eukaryota</taxon>
        <taxon>Metazoa</taxon>
        <taxon>Ecdysozoa</taxon>
        <taxon>Arthropoda</taxon>
        <taxon>Hexapoda</taxon>
        <taxon>Insecta</taxon>
        <taxon>Pterygota</taxon>
        <taxon>Neoptera</taxon>
        <taxon>Polyneoptera</taxon>
        <taxon>Dictyoptera</taxon>
        <taxon>Blattodea</taxon>
        <taxon>Blattoidea</taxon>
        <taxon>Termitoidae</taxon>
        <taxon>Termopsidae</taxon>
        <taxon>Zootermopsis</taxon>
    </lineage>
</organism>